<dbReference type="Proteomes" id="UP000464053">
    <property type="component" value="Chromosome"/>
</dbReference>
<dbReference type="PANTHER" id="PTHR46663:SF2">
    <property type="entry name" value="GGDEF DOMAIN-CONTAINING PROTEIN"/>
    <property type="match status" value="1"/>
</dbReference>
<gene>
    <name evidence="4" type="primary">yfiN</name>
    <name evidence="4" type="ORF">C7M51_03065</name>
</gene>
<protein>
    <submittedName>
        <fullName evidence="4">Putative diguanylate cyclase YfiN</fullName>
        <ecNumber evidence="4">2.7.7.65</ecNumber>
    </submittedName>
</protein>
<keyword evidence="4" id="KW-0808">Transferase</keyword>
<dbReference type="InterPro" id="IPR003660">
    <property type="entry name" value="HAMP_dom"/>
</dbReference>
<accession>A0A6P1Q3W9</accession>
<dbReference type="NCBIfam" id="TIGR00254">
    <property type="entry name" value="GGDEF"/>
    <property type="match status" value="1"/>
</dbReference>
<dbReference type="RefSeq" id="WP_160622535.1">
    <property type="nucleotide sequence ID" value="NZ_CP028271.1"/>
</dbReference>
<dbReference type="SMART" id="SM00267">
    <property type="entry name" value="GGDEF"/>
    <property type="match status" value="1"/>
</dbReference>
<dbReference type="InterPro" id="IPR043128">
    <property type="entry name" value="Rev_trsase/Diguanyl_cyclase"/>
</dbReference>
<dbReference type="GO" id="GO:0052621">
    <property type="term" value="F:diguanylate cyclase activity"/>
    <property type="evidence" value="ECO:0007669"/>
    <property type="project" value="UniProtKB-EC"/>
</dbReference>
<evidence type="ECO:0000256" key="1">
    <source>
        <dbReference type="SAM" id="Phobius"/>
    </source>
</evidence>
<keyword evidence="1" id="KW-0812">Transmembrane</keyword>
<dbReference type="Pfam" id="PF17152">
    <property type="entry name" value="CHASE8"/>
    <property type="match status" value="1"/>
</dbReference>
<proteinExistence type="predicted"/>
<dbReference type="PANTHER" id="PTHR46663">
    <property type="entry name" value="DIGUANYLATE CYCLASE DGCT-RELATED"/>
    <property type="match status" value="1"/>
</dbReference>
<keyword evidence="1" id="KW-1133">Transmembrane helix</keyword>
<dbReference type="InterPro" id="IPR052163">
    <property type="entry name" value="DGC-Regulatory_Protein"/>
</dbReference>
<evidence type="ECO:0000259" key="3">
    <source>
        <dbReference type="PROSITE" id="PS50887"/>
    </source>
</evidence>
<dbReference type="PROSITE" id="PS50885">
    <property type="entry name" value="HAMP"/>
    <property type="match status" value="1"/>
</dbReference>
<dbReference type="EC" id="2.7.7.65" evidence="4"/>
<dbReference type="GO" id="GO:0016020">
    <property type="term" value="C:membrane"/>
    <property type="evidence" value="ECO:0007669"/>
    <property type="project" value="InterPro"/>
</dbReference>
<dbReference type="SUPFAM" id="SSF55073">
    <property type="entry name" value="Nucleotide cyclase"/>
    <property type="match status" value="1"/>
</dbReference>
<dbReference type="CDD" id="cd01949">
    <property type="entry name" value="GGDEF"/>
    <property type="match status" value="1"/>
</dbReference>
<dbReference type="InterPro" id="IPR000160">
    <property type="entry name" value="GGDEF_dom"/>
</dbReference>
<dbReference type="OrthoDB" id="9812260at2"/>
<dbReference type="KEGG" id="mint:C7M51_03065"/>
<keyword evidence="5" id="KW-1185">Reference proteome</keyword>
<dbReference type="Gene3D" id="3.30.70.270">
    <property type="match status" value="1"/>
</dbReference>
<reference evidence="4 5" key="1">
    <citation type="submission" date="2018-03" db="EMBL/GenBank/DDBJ databases">
        <title>Pantoea intestinalis SRCM103226 isolated form the mealworm.</title>
        <authorList>
            <person name="Jeong D.-Y."/>
            <person name="Kim J.W."/>
        </authorList>
    </citation>
    <scope>NUCLEOTIDE SEQUENCE [LARGE SCALE GENOMIC DNA]</scope>
    <source>
        <strain evidence="4 5">SRCM103226</strain>
    </source>
</reference>
<dbReference type="AlphaFoldDB" id="A0A6P1Q3W9"/>
<evidence type="ECO:0000313" key="5">
    <source>
        <dbReference type="Proteomes" id="UP000464053"/>
    </source>
</evidence>
<dbReference type="PROSITE" id="PS50887">
    <property type="entry name" value="GGDEF"/>
    <property type="match status" value="1"/>
</dbReference>
<dbReference type="InterPro" id="IPR033417">
    <property type="entry name" value="CHASE8"/>
</dbReference>
<organism evidence="4 5">
    <name type="scientific">Mixta intestinalis</name>
    <dbReference type="NCBI Taxonomy" id="1615494"/>
    <lineage>
        <taxon>Bacteria</taxon>
        <taxon>Pseudomonadati</taxon>
        <taxon>Pseudomonadota</taxon>
        <taxon>Gammaproteobacteria</taxon>
        <taxon>Enterobacterales</taxon>
        <taxon>Erwiniaceae</taxon>
        <taxon>Mixta</taxon>
    </lineage>
</organism>
<dbReference type="InterPro" id="IPR029787">
    <property type="entry name" value="Nucleotide_cyclase"/>
</dbReference>
<sequence>MIGNSLSDRNAGPAPARPTLRKSLQRIHLIIIIVSMTISGLSLSTLSLIALRNYAENNLELLASTLSFTVQPSVIKGDARTVHEALAEIGSRGSFSYGRVYNRQGELLAGWHASPRQRQNGVERLIARWLFPAPVSVPIIHSGETIGRIWLIGDACNVIEYLYKTFAWLAASLMMTATLASLLSRRMHAGILQALQSITSVTHDVRQRRAFAQRVPAAEIAELDALSHDFNSLLQELEEWQHSIRREHASLAHQASHDALSGLPNRIAFERALQRAFADSERRQRLALLFIDGDRFKEINDTWGHAAGDAIITATAQRLRVQVRKTDMVARLGGDEFAILLHDISGPDQIARVAQHLMNAMKKPLILPDGQSILWSLSIGAALGKSARSAEGLLAQADAAMYHIKSLGGGWYLSPLGQSQPQAEPA</sequence>
<dbReference type="GO" id="GO:0007165">
    <property type="term" value="P:signal transduction"/>
    <property type="evidence" value="ECO:0007669"/>
    <property type="project" value="InterPro"/>
</dbReference>
<feature type="domain" description="HAMP" evidence="2">
    <location>
        <begin position="189"/>
        <end position="242"/>
    </location>
</feature>
<evidence type="ECO:0000313" key="4">
    <source>
        <dbReference type="EMBL" id="QHM72747.1"/>
    </source>
</evidence>
<keyword evidence="4" id="KW-0548">Nucleotidyltransferase</keyword>
<keyword evidence="1" id="KW-0472">Membrane</keyword>
<name>A0A6P1Q3W9_9GAMM</name>
<evidence type="ECO:0000259" key="2">
    <source>
        <dbReference type="PROSITE" id="PS50885"/>
    </source>
</evidence>
<feature type="domain" description="GGDEF" evidence="3">
    <location>
        <begin position="284"/>
        <end position="417"/>
    </location>
</feature>
<feature type="transmembrane region" description="Helical" evidence="1">
    <location>
        <begin position="27"/>
        <end position="51"/>
    </location>
</feature>
<dbReference type="EMBL" id="CP028271">
    <property type="protein sequence ID" value="QHM72747.1"/>
    <property type="molecule type" value="Genomic_DNA"/>
</dbReference>
<dbReference type="Pfam" id="PF00990">
    <property type="entry name" value="GGDEF"/>
    <property type="match status" value="1"/>
</dbReference>